<proteinExistence type="predicted"/>
<protein>
    <submittedName>
        <fullName evidence="1">Uncharacterized protein</fullName>
    </submittedName>
</protein>
<dbReference type="AlphaFoldDB" id="A0A644YXD9"/>
<accession>A0A644YXD9</accession>
<sequence>MIRLIESVLVLDALDLLIQMFAKTLEQIAQVLDRNRFEYIFTDIVTHRLLCIGEFVIPTEDDQCRRRMGDADLLDEFDSIEVGHPDIGDYDIGMQLLDQLQSLDAVSGLAHHTEIVAFPWGAAANPLSYCCLIVNQKNRIRHTAYGSRKGPATQENYPLHHQSNITEVERFISSMKAEVCFLR</sequence>
<name>A0A644YXD9_9ZZZZ</name>
<reference evidence="1" key="1">
    <citation type="submission" date="2019-08" db="EMBL/GenBank/DDBJ databases">
        <authorList>
            <person name="Kucharzyk K."/>
            <person name="Murdoch R.W."/>
            <person name="Higgins S."/>
            <person name="Loffler F."/>
        </authorList>
    </citation>
    <scope>NUCLEOTIDE SEQUENCE</scope>
</reference>
<evidence type="ECO:0000313" key="1">
    <source>
        <dbReference type="EMBL" id="MPM33280.1"/>
    </source>
</evidence>
<comment type="caution">
    <text evidence="1">The sequence shown here is derived from an EMBL/GenBank/DDBJ whole genome shotgun (WGS) entry which is preliminary data.</text>
</comment>
<dbReference type="EMBL" id="VSSQ01006610">
    <property type="protein sequence ID" value="MPM33280.1"/>
    <property type="molecule type" value="Genomic_DNA"/>
</dbReference>
<organism evidence="1">
    <name type="scientific">bioreactor metagenome</name>
    <dbReference type="NCBI Taxonomy" id="1076179"/>
    <lineage>
        <taxon>unclassified sequences</taxon>
        <taxon>metagenomes</taxon>
        <taxon>ecological metagenomes</taxon>
    </lineage>
</organism>
<gene>
    <name evidence="1" type="ORF">SDC9_79850</name>
</gene>